<name>A0A378U4Z0_MYROD</name>
<organism evidence="1 2">
    <name type="scientific">Myroides odoratus</name>
    <name type="common">Flavobacterium odoratum</name>
    <dbReference type="NCBI Taxonomy" id="256"/>
    <lineage>
        <taxon>Bacteria</taxon>
        <taxon>Pseudomonadati</taxon>
        <taxon>Bacteroidota</taxon>
        <taxon>Flavobacteriia</taxon>
        <taxon>Flavobacteriales</taxon>
        <taxon>Flavobacteriaceae</taxon>
        <taxon>Myroides</taxon>
    </lineage>
</organism>
<sequence length="104" mass="12185">MEKVFIGAVTPEQIEMFKQQYKVVHKLKSDSGVYAIVRRPTMKEIEYGQSMLAQNKFISYNKHLFDTCLLALSEDIREDEYKVNAFASQMMMVVEIERVEVEKL</sequence>
<evidence type="ECO:0000313" key="1">
    <source>
        <dbReference type="EMBL" id="STZ70176.1"/>
    </source>
</evidence>
<gene>
    <name evidence="1" type="ORF">NCTC11179_03709</name>
</gene>
<protein>
    <submittedName>
        <fullName evidence="1">Uncharacterized protein</fullName>
    </submittedName>
</protein>
<proteinExistence type="predicted"/>
<dbReference type="EMBL" id="UGQL01000002">
    <property type="protein sequence ID" value="STZ70176.1"/>
    <property type="molecule type" value="Genomic_DNA"/>
</dbReference>
<keyword evidence="2" id="KW-1185">Reference proteome</keyword>
<dbReference type="Proteomes" id="UP000255024">
    <property type="component" value="Unassembled WGS sequence"/>
</dbReference>
<accession>A0A378U4Z0</accession>
<reference evidence="1 2" key="1">
    <citation type="submission" date="2018-06" db="EMBL/GenBank/DDBJ databases">
        <authorList>
            <consortium name="Pathogen Informatics"/>
            <person name="Doyle S."/>
        </authorList>
    </citation>
    <scope>NUCLEOTIDE SEQUENCE [LARGE SCALE GENOMIC DNA]</scope>
    <source>
        <strain evidence="1 2">NCTC11179</strain>
    </source>
</reference>
<evidence type="ECO:0000313" key="2">
    <source>
        <dbReference type="Proteomes" id="UP000255024"/>
    </source>
</evidence>
<dbReference type="AlphaFoldDB" id="A0A378U4Z0"/>
<dbReference type="RefSeq" id="WP_115092716.1">
    <property type="nucleotide sequence ID" value="NZ_CP068107.1"/>
</dbReference>